<accession>A0A8S1CEM7</accession>
<evidence type="ECO:0000256" key="5">
    <source>
        <dbReference type="SAM" id="Phobius"/>
    </source>
</evidence>
<gene>
    <name evidence="6" type="ORF">CLODIP_2_CD00304</name>
</gene>
<protein>
    <recommendedName>
        <fullName evidence="8">Sphingomyelin phosphodiesterase 4</fullName>
    </recommendedName>
</protein>
<dbReference type="InterPro" id="IPR024129">
    <property type="entry name" value="Sphingomy_SMPD4"/>
</dbReference>
<sequence>MRNDVVSFRVQQILNQPVLLRCQELTNLFNEVDSKLLKECYPVILENIFGSPGWGLRITDRNVMSMEKEAAFKFLDPMGPLFGLTYKLCSDFYLKYELPLNLLPAKLTRDLEKGVLINSWYCERIFVDPQTRRATALKLNPFELLIFRFALHLIPHTQRDVWLESMYLQLVERYLCHFLPCQLQSAPVEPHVPYTPLSVQGACLSQPSVYCSPVSKASLLKPAGAFNQSSGATTSLHSQHNPLAEIWRTVHIIHILMDIWLSYDDEKSSLSPCLTKSSSVSSIPSAEHARMVRAFLKHLHYFANSACSTNPSDMDEMKRMVIPMYKSKIYHFLSGCIKSWPYDHSFRIIMEAWLSYIQPWRYTNYANYGIRENHESGKPVDRRWLTFIAEHLPFYGCIFEQILRRLGRIDLSILKNAIMLHRVCRLISLEQLKSIISEVEESLKLKSVVSPNLRYIDSTADNSAGLKIQVAAQSAISELEGQLFVYKPMFSHEITYQVRHFLREVAASRTKAESLFEEQKKKPRSVGFWAVIFGFDDDHAEEYTVDDRRRVVDILKNCYVIICSVFEIRDMEAESVSDMLNRSTFSPDESSLGASRLFDSPSGISPVVPKPSGDPEKRPICSYEIAWLVRMFHDISSHFNREYHFEIQSVHTREDLVGRVARQVLQPPTTISVYERNREGYKVRTEKVLPARLSLRGLANAKLLFWLVVSCTLAALFGFHYITGLCVPFLAFCAYIFVAALRD</sequence>
<dbReference type="GO" id="GO:0006685">
    <property type="term" value="P:sphingomyelin catabolic process"/>
    <property type="evidence" value="ECO:0007669"/>
    <property type="project" value="TreeGrafter"/>
</dbReference>
<dbReference type="GO" id="GO:0016020">
    <property type="term" value="C:membrane"/>
    <property type="evidence" value="ECO:0007669"/>
    <property type="project" value="UniProtKB-SubCell"/>
</dbReference>
<evidence type="ECO:0000256" key="4">
    <source>
        <dbReference type="ARBA" id="ARBA00023136"/>
    </source>
</evidence>
<dbReference type="GO" id="GO:0046513">
    <property type="term" value="P:ceramide biosynthetic process"/>
    <property type="evidence" value="ECO:0007669"/>
    <property type="project" value="TreeGrafter"/>
</dbReference>
<dbReference type="PANTHER" id="PTHR12988:SF6">
    <property type="entry name" value="SPHINGOMYELIN PHOSPHODIESTERASE 4"/>
    <property type="match status" value="1"/>
</dbReference>
<dbReference type="PANTHER" id="PTHR12988">
    <property type="entry name" value="SPHINGOMYELIN PHOSPHODIESTERASE 4"/>
    <property type="match status" value="1"/>
</dbReference>
<keyword evidence="2 5" id="KW-0812">Transmembrane</keyword>
<dbReference type="OrthoDB" id="10251508at2759"/>
<comment type="caution">
    <text evidence="6">The sequence shown here is derived from an EMBL/GenBank/DDBJ whole genome shotgun (WGS) entry which is preliminary data.</text>
</comment>
<reference evidence="6 7" key="1">
    <citation type="submission" date="2020-04" db="EMBL/GenBank/DDBJ databases">
        <authorList>
            <person name="Alioto T."/>
            <person name="Alioto T."/>
            <person name="Gomez Garrido J."/>
        </authorList>
    </citation>
    <scope>NUCLEOTIDE SEQUENCE [LARGE SCALE GENOMIC DNA]</scope>
</reference>
<dbReference type="EMBL" id="CADEPI010000030">
    <property type="protein sequence ID" value="CAB3367435.1"/>
    <property type="molecule type" value="Genomic_DNA"/>
</dbReference>
<evidence type="ECO:0000256" key="2">
    <source>
        <dbReference type="ARBA" id="ARBA00022692"/>
    </source>
</evidence>
<dbReference type="AlphaFoldDB" id="A0A8S1CEM7"/>
<proteinExistence type="predicted"/>
<evidence type="ECO:0000256" key="1">
    <source>
        <dbReference type="ARBA" id="ARBA00004167"/>
    </source>
</evidence>
<evidence type="ECO:0000256" key="3">
    <source>
        <dbReference type="ARBA" id="ARBA00022989"/>
    </source>
</evidence>
<name>A0A8S1CEM7_9INSE</name>
<comment type="subcellular location">
    <subcellularLocation>
        <location evidence="1">Membrane</location>
        <topology evidence="1">Single-pass membrane protein</topology>
    </subcellularLocation>
</comment>
<evidence type="ECO:0000313" key="7">
    <source>
        <dbReference type="Proteomes" id="UP000494165"/>
    </source>
</evidence>
<organism evidence="6 7">
    <name type="scientific">Cloeon dipterum</name>
    <dbReference type="NCBI Taxonomy" id="197152"/>
    <lineage>
        <taxon>Eukaryota</taxon>
        <taxon>Metazoa</taxon>
        <taxon>Ecdysozoa</taxon>
        <taxon>Arthropoda</taxon>
        <taxon>Hexapoda</taxon>
        <taxon>Insecta</taxon>
        <taxon>Pterygota</taxon>
        <taxon>Palaeoptera</taxon>
        <taxon>Ephemeroptera</taxon>
        <taxon>Pisciforma</taxon>
        <taxon>Baetidae</taxon>
        <taxon>Cloeon</taxon>
    </lineage>
</organism>
<dbReference type="GO" id="GO:0050290">
    <property type="term" value="F:sphingomyelin phosphodiesterase D activity"/>
    <property type="evidence" value="ECO:0007669"/>
    <property type="project" value="InterPro"/>
</dbReference>
<dbReference type="GO" id="GO:0046475">
    <property type="term" value="P:glycerophospholipid catabolic process"/>
    <property type="evidence" value="ECO:0007669"/>
    <property type="project" value="TreeGrafter"/>
</dbReference>
<dbReference type="Proteomes" id="UP000494165">
    <property type="component" value="Unassembled WGS sequence"/>
</dbReference>
<keyword evidence="4 5" id="KW-0472">Membrane</keyword>
<keyword evidence="7" id="KW-1185">Reference proteome</keyword>
<feature type="transmembrane region" description="Helical" evidence="5">
    <location>
        <begin position="704"/>
        <end position="737"/>
    </location>
</feature>
<keyword evidence="3 5" id="KW-1133">Transmembrane helix</keyword>
<evidence type="ECO:0008006" key="8">
    <source>
        <dbReference type="Google" id="ProtNLM"/>
    </source>
</evidence>
<evidence type="ECO:0000313" key="6">
    <source>
        <dbReference type="EMBL" id="CAB3367435.1"/>
    </source>
</evidence>
<dbReference type="Pfam" id="PF14724">
    <property type="entry name" value="mit_SMPDase"/>
    <property type="match status" value="3"/>
</dbReference>